<protein>
    <submittedName>
        <fullName evidence="2">Uncharacterized protein</fullName>
    </submittedName>
</protein>
<evidence type="ECO:0000256" key="1">
    <source>
        <dbReference type="SAM" id="MobiDB-lite"/>
    </source>
</evidence>
<gene>
    <name evidence="2" type="ORF">QR680_011756</name>
</gene>
<comment type="caution">
    <text evidence="2">The sequence shown here is derived from an EMBL/GenBank/DDBJ whole genome shotgun (WGS) entry which is preliminary data.</text>
</comment>
<name>A0AA39LYL8_9BILA</name>
<evidence type="ECO:0000313" key="3">
    <source>
        <dbReference type="Proteomes" id="UP001175271"/>
    </source>
</evidence>
<reference evidence="2" key="1">
    <citation type="submission" date="2023-06" db="EMBL/GenBank/DDBJ databases">
        <title>Genomic analysis of the entomopathogenic nematode Steinernema hermaphroditum.</title>
        <authorList>
            <person name="Schwarz E.M."/>
            <person name="Heppert J.K."/>
            <person name="Baniya A."/>
            <person name="Schwartz H.T."/>
            <person name="Tan C.-H."/>
            <person name="Antoshechkin I."/>
            <person name="Sternberg P.W."/>
            <person name="Goodrich-Blair H."/>
            <person name="Dillman A.R."/>
        </authorList>
    </citation>
    <scope>NUCLEOTIDE SEQUENCE</scope>
    <source>
        <strain evidence="2">PS9179</strain>
        <tissue evidence="2">Whole animal</tissue>
    </source>
</reference>
<sequence>MASFELNFQNVYLMGMHTMSSLSTAKIVETTAITKSSKKSIKPTKDMSRQPGLHLPNQNASKRYKEEDDLLEAVYLRALRSTTYKTAVNRRSSEGTSQHYDAFEEA</sequence>
<dbReference type="Proteomes" id="UP001175271">
    <property type="component" value="Unassembled WGS sequence"/>
</dbReference>
<dbReference type="EMBL" id="JAUCMV010000002">
    <property type="protein sequence ID" value="KAK0415066.1"/>
    <property type="molecule type" value="Genomic_DNA"/>
</dbReference>
<keyword evidence="3" id="KW-1185">Reference proteome</keyword>
<accession>A0AA39LYL8</accession>
<organism evidence="2 3">
    <name type="scientific">Steinernema hermaphroditum</name>
    <dbReference type="NCBI Taxonomy" id="289476"/>
    <lineage>
        <taxon>Eukaryota</taxon>
        <taxon>Metazoa</taxon>
        <taxon>Ecdysozoa</taxon>
        <taxon>Nematoda</taxon>
        <taxon>Chromadorea</taxon>
        <taxon>Rhabditida</taxon>
        <taxon>Tylenchina</taxon>
        <taxon>Panagrolaimomorpha</taxon>
        <taxon>Strongyloidoidea</taxon>
        <taxon>Steinernematidae</taxon>
        <taxon>Steinernema</taxon>
    </lineage>
</organism>
<dbReference type="AlphaFoldDB" id="A0AA39LYL8"/>
<proteinExistence type="predicted"/>
<feature type="region of interest" description="Disordered" evidence="1">
    <location>
        <begin position="34"/>
        <end position="62"/>
    </location>
</feature>
<evidence type="ECO:0000313" key="2">
    <source>
        <dbReference type="EMBL" id="KAK0415066.1"/>
    </source>
</evidence>